<evidence type="ECO:0000313" key="2">
    <source>
        <dbReference type="Proteomes" id="UP000027337"/>
    </source>
</evidence>
<dbReference type="GO" id="GO:0016491">
    <property type="term" value="F:oxidoreductase activity"/>
    <property type="evidence" value="ECO:0007669"/>
    <property type="project" value="InterPro"/>
</dbReference>
<dbReference type="InterPro" id="IPR000415">
    <property type="entry name" value="Nitroreductase-like"/>
</dbReference>
<dbReference type="eggNOG" id="COG0778">
    <property type="taxonomic scope" value="Bacteria"/>
</dbReference>
<dbReference type="Proteomes" id="UP000027337">
    <property type="component" value="Unassembled WGS sequence"/>
</dbReference>
<evidence type="ECO:0000313" key="1">
    <source>
        <dbReference type="EMBL" id="KAJ02848.1"/>
    </source>
</evidence>
<protein>
    <submittedName>
        <fullName evidence="1">Twin-arginine translocation pathway signal protein</fullName>
    </submittedName>
</protein>
<reference evidence="1 2" key="1">
    <citation type="journal article" date="2014" name="Genome Announc.">
        <title>Draft Genome Sequences of Two Isolates of the Roseobacter Group, Sulfitobacter sp. Strains 3SOLIMAR09 and 1FIGIMAR09, from Harbors of Mallorca Island (Mediterranean Sea).</title>
        <authorList>
            <person name="Mas-Llado M."/>
            <person name="Pina-Villalonga J.M."/>
            <person name="Brunet-Galmes I."/>
            <person name="Nogales B."/>
            <person name="Bosch R."/>
        </authorList>
    </citation>
    <scope>NUCLEOTIDE SEQUENCE [LARGE SCALE GENOMIC DNA]</scope>
    <source>
        <strain evidence="1 2">1FIGIMAR09</strain>
    </source>
</reference>
<dbReference type="PROSITE" id="PS51257">
    <property type="entry name" value="PROKAR_LIPOPROTEIN"/>
    <property type="match status" value="1"/>
</dbReference>
<gene>
    <name evidence="1" type="ORF">PM02_12205</name>
</gene>
<dbReference type="EMBL" id="JEMU01000009">
    <property type="protein sequence ID" value="KAJ02848.1"/>
    <property type="molecule type" value="Genomic_DNA"/>
</dbReference>
<dbReference type="Gene3D" id="3.40.109.10">
    <property type="entry name" value="NADH Oxidase"/>
    <property type="match status" value="1"/>
</dbReference>
<accession>A0A061ST69</accession>
<dbReference type="RefSeq" id="WP_037908747.1">
    <property type="nucleotide sequence ID" value="NZ_JEMU01000009.1"/>
</dbReference>
<dbReference type="AlphaFoldDB" id="A0A061ST69"/>
<comment type="caution">
    <text evidence="1">The sequence shown here is derived from an EMBL/GenBank/DDBJ whole genome shotgun (WGS) entry which is preliminary data.</text>
</comment>
<dbReference type="NCBIfam" id="NF047509">
    <property type="entry name" value="Rv3131_FMN_oxido"/>
    <property type="match status" value="1"/>
</dbReference>
<organism evidence="1 2">
    <name type="scientific">Sulfitobacter mediterraneus</name>
    <dbReference type="NCBI Taxonomy" id="83219"/>
    <lineage>
        <taxon>Bacteria</taxon>
        <taxon>Pseudomonadati</taxon>
        <taxon>Pseudomonadota</taxon>
        <taxon>Alphaproteobacteria</taxon>
        <taxon>Rhodobacterales</taxon>
        <taxon>Roseobacteraceae</taxon>
        <taxon>Sulfitobacter</taxon>
    </lineage>
</organism>
<keyword evidence="2" id="KW-1185">Reference proteome</keyword>
<proteinExistence type="predicted"/>
<sequence>MTLTRRKALTLIGGGTVLAATGTIGGCSAITTPNTAIRPWALAGEYDDPRLNALSFALLAPNPHNLQPWQVRLEGSNGLTLMRDSTKALPETDPLDRQIFIGLGCFIEQMELAAGAAGYRTKVKLFPEGPRGPVAYAALAPGGKADPLAAHILKRGSCKEPFEDRAVPAALANQLELLADIYTDPGEVAELRKLTVDAWMVETMTPRTMQESVDLMRLGKAEINANPDGIDLGGAYMEGLMLAGLLSREILSDPDSKGFKQGLKMYHDMLMATPAYAVITTKGNSRADQIAAGRRWLRLNLATTGMGLSLHPVSQALQEYPEMKAHYAQAHQTLATKGQTVQMLGRLGYGPATQRTPRWPLETKLIDA</sequence>
<dbReference type="STRING" id="83219.PM02_12205"/>
<name>A0A061ST69_9RHOB</name>